<dbReference type="Proteomes" id="UP000038045">
    <property type="component" value="Unplaced"/>
</dbReference>
<dbReference type="GO" id="GO:0038203">
    <property type="term" value="P:TORC2 signaling"/>
    <property type="evidence" value="ECO:0007669"/>
    <property type="project" value="TreeGrafter"/>
</dbReference>
<keyword evidence="4" id="KW-1185">Reference proteome</keyword>
<dbReference type="GO" id="GO:0005886">
    <property type="term" value="C:plasma membrane"/>
    <property type="evidence" value="ECO:0007669"/>
    <property type="project" value="TreeGrafter"/>
</dbReference>
<dbReference type="GO" id="GO:0031932">
    <property type="term" value="C:TORC2 complex"/>
    <property type="evidence" value="ECO:0007669"/>
    <property type="project" value="InterPro"/>
</dbReference>
<protein>
    <submittedName>
        <fullName evidence="5">CRIM domain-containing protein</fullName>
    </submittedName>
</protein>
<dbReference type="Pfam" id="PF16978">
    <property type="entry name" value="CRIM"/>
    <property type="match status" value="1"/>
</dbReference>
<sequence>MTFHNAEEINDFISHVMNLEDKIKPWSNQILKTKVKKKVISSMTVNSDDTTSSDTSFDEDETIDSNDDVFNAFENKLGEKLSSSKLFKEKNNKVDDEKLIEEKNDNDRIFEEESNCNSIEIPKTNCESPISSSGQCTSFISMFLENLQLNEHEDSPNPYEEYCKYINNGPNHISIKITLPFIESGNEILVVECLRDIEISNLIGLICYIYTLKNYQPPLKEVYFYELKIAHSTVDIDYDLPSLDTTKKFNDTSFEMLALVDITTLNEGFSKTVTVYTYDAKPFYIELPSHNVPLKMVRDKCLEMAKSKLGLNNKLEGIDLSEIEYVLQKLDDPYLSLDLKMSLIHANCDEFVLLRQNSVRGDFSNVYEKRIIKSSTYNNDANNSGRKSSSSVDNSLPAISEYPPNIQDIEVCSIAEEVYDESKFISTFQVERITHLLLKKSEILEIRQSHIQFSSIKTSKVSLIIPWELLAHFVLLKSHGGVSTFQIAWLKFDSIITDNNVKNNTLVTDSKNFFQRFYRRRNSFNYGSLPIMQQSSPTTSQFILHYNPQFFDDNISTARWKYVTFDIPEIHIRSLEDIMISVGNNLSAFVYLQSEDGRVSPVEAWKSYKNEQLSAKILNNFHI</sequence>
<reference evidence="5" key="1">
    <citation type="submission" date="2017-02" db="UniProtKB">
        <authorList>
            <consortium name="WormBaseParasite"/>
        </authorList>
    </citation>
    <scope>IDENTIFICATION</scope>
</reference>
<accession>A0A0N4ZFM0</accession>
<dbReference type="PANTHER" id="PTHR13335">
    <property type="entry name" value="TARGET OF RAPAMYCIN COMPLEX 2 SUBUNIT MAPKAP1"/>
    <property type="match status" value="1"/>
</dbReference>
<evidence type="ECO:0000259" key="2">
    <source>
        <dbReference type="Pfam" id="PF16978"/>
    </source>
</evidence>
<evidence type="ECO:0000256" key="1">
    <source>
        <dbReference type="ARBA" id="ARBA00009407"/>
    </source>
</evidence>
<dbReference type="Pfam" id="PF25322">
    <property type="entry name" value="RBD_SIN1"/>
    <property type="match status" value="1"/>
</dbReference>
<name>A0A0N4ZFM0_PARTI</name>
<feature type="domain" description="Target of rapamycin complex 2 subunit MAPKAP1-like Ras-binding" evidence="3">
    <location>
        <begin position="280"/>
        <end position="355"/>
    </location>
</feature>
<dbReference type="GO" id="GO:0005737">
    <property type="term" value="C:cytoplasm"/>
    <property type="evidence" value="ECO:0007669"/>
    <property type="project" value="TreeGrafter"/>
</dbReference>
<evidence type="ECO:0000259" key="3">
    <source>
        <dbReference type="Pfam" id="PF25322"/>
    </source>
</evidence>
<dbReference type="InterPro" id="IPR031567">
    <property type="entry name" value="CRIM_dom"/>
</dbReference>
<dbReference type="GO" id="GO:0005546">
    <property type="term" value="F:phosphatidylinositol-4,5-bisphosphate binding"/>
    <property type="evidence" value="ECO:0007669"/>
    <property type="project" value="TreeGrafter"/>
</dbReference>
<organism evidence="4 5">
    <name type="scientific">Parastrongyloides trichosuri</name>
    <name type="common">Possum-specific nematode worm</name>
    <dbReference type="NCBI Taxonomy" id="131310"/>
    <lineage>
        <taxon>Eukaryota</taxon>
        <taxon>Metazoa</taxon>
        <taxon>Ecdysozoa</taxon>
        <taxon>Nematoda</taxon>
        <taxon>Chromadorea</taxon>
        <taxon>Rhabditida</taxon>
        <taxon>Tylenchina</taxon>
        <taxon>Panagrolaimomorpha</taxon>
        <taxon>Strongyloidoidea</taxon>
        <taxon>Strongyloididae</taxon>
        <taxon>Parastrongyloides</taxon>
    </lineage>
</organism>
<comment type="similarity">
    <text evidence="1">Belongs to the SIN1 family.</text>
</comment>
<dbReference type="InterPro" id="IPR008828">
    <property type="entry name" value="Sin1/Avo1"/>
</dbReference>
<dbReference type="WBParaSite" id="PTRK_0000655000.1">
    <property type="protein sequence ID" value="PTRK_0000655000.1"/>
    <property type="gene ID" value="PTRK_0000655000"/>
</dbReference>
<evidence type="ECO:0000313" key="5">
    <source>
        <dbReference type="WBParaSite" id="PTRK_0000655000.1"/>
    </source>
</evidence>
<proteinExistence type="inferred from homology"/>
<dbReference type="AlphaFoldDB" id="A0A0N4ZFM0"/>
<feature type="domain" description="CRIM" evidence="2">
    <location>
        <begin position="145"/>
        <end position="263"/>
    </location>
</feature>
<dbReference type="STRING" id="131310.A0A0N4ZFM0"/>
<evidence type="ECO:0000313" key="4">
    <source>
        <dbReference type="Proteomes" id="UP000038045"/>
    </source>
</evidence>
<dbReference type="InterPro" id="IPR057339">
    <property type="entry name" value="RBD_SIN1"/>
</dbReference>
<dbReference type="PANTHER" id="PTHR13335:SF1">
    <property type="entry name" value="TARGET OF RAPAMYCIN COMPLEX 2 SUBUNIT MAPKAP1"/>
    <property type="match status" value="1"/>
</dbReference>